<dbReference type="InterPro" id="IPR043128">
    <property type="entry name" value="Rev_trsase/Diguanyl_cyclase"/>
</dbReference>
<dbReference type="PROSITE" id="PS50883">
    <property type="entry name" value="EAL"/>
    <property type="match status" value="1"/>
</dbReference>
<feature type="domain" description="EAL" evidence="7">
    <location>
        <begin position="453"/>
        <end position="707"/>
    </location>
</feature>
<dbReference type="Pfam" id="PF00563">
    <property type="entry name" value="EAL"/>
    <property type="match status" value="1"/>
</dbReference>
<dbReference type="GO" id="GO:0071732">
    <property type="term" value="P:cellular response to nitric oxide"/>
    <property type="evidence" value="ECO:0007669"/>
    <property type="project" value="UniProtKB-ARBA"/>
</dbReference>
<reference evidence="9 10" key="1">
    <citation type="submission" date="2017-11" db="EMBL/GenBank/DDBJ databases">
        <title>Draft Genome Sequence of Methylobacter psychrotolerans Sph1T, an Obligate Methanotroph from Low-Temperature Environments.</title>
        <authorList>
            <person name="Oshkin I.Y."/>
            <person name="Miroshnikov K."/>
            <person name="Belova S.E."/>
            <person name="Korzhenkov A."/>
            <person name="Toshchakov S.V."/>
            <person name="Dedysh S.N."/>
        </authorList>
    </citation>
    <scope>NUCLEOTIDE SEQUENCE [LARGE SCALE GENOMIC DNA]</scope>
    <source>
        <strain evidence="9 10">Sph1</strain>
    </source>
</reference>
<protein>
    <recommendedName>
        <fullName evidence="2">cyclic-guanylate-specific phosphodiesterase</fullName>
        <ecNumber evidence="2">3.1.4.52</ecNumber>
    </recommendedName>
</protein>
<dbReference type="Proteomes" id="UP000237423">
    <property type="component" value="Unassembled WGS sequence"/>
</dbReference>
<comment type="caution">
    <text evidence="9">The sequence shown here is derived from an EMBL/GenBank/DDBJ whole genome shotgun (WGS) entry which is preliminary data.</text>
</comment>
<dbReference type="PROSITE" id="PS50887">
    <property type="entry name" value="GGDEF"/>
    <property type="match status" value="1"/>
</dbReference>
<evidence type="ECO:0000313" key="10">
    <source>
        <dbReference type="Proteomes" id="UP000237423"/>
    </source>
</evidence>
<gene>
    <name evidence="9" type="ORF">AADEFJLK_02894</name>
</gene>
<dbReference type="AlphaFoldDB" id="A0A2S5CKY8"/>
<evidence type="ECO:0000256" key="3">
    <source>
        <dbReference type="ARBA" id="ARBA00022636"/>
    </source>
</evidence>
<dbReference type="PANTHER" id="PTHR44757:SF2">
    <property type="entry name" value="BIOFILM ARCHITECTURE MAINTENANCE PROTEIN MBAA"/>
    <property type="match status" value="1"/>
</dbReference>
<evidence type="ECO:0000259" key="8">
    <source>
        <dbReference type="PROSITE" id="PS50887"/>
    </source>
</evidence>
<dbReference type="PROSITE" id="PS50113">
    <property type="entry name" value="PAC"/>
    <property type="match status" value="2"/>
</dbReference>
<dbReference type="EMBL" id="PGFZ01000006">
    <property type="protein sequence ID" value="POZ51444.1"/>
    <property type="molecule type" value="Genomic_DNA"/>
</dbReference>
<dbReference type="SMART" id="SM00052">
    <property type="entry name" value="EAL"/>
    <property type="match status" value="1"/>
</dbReference>
<dbReference type="GO" id="GO:0071111">
    <property type="term" value="F:cyclic-guanylate-specific phosphodiesterase activity"/>
    <property type="evidence" value="ECO:0007669"/>
    <property type="project" value="UniProtKB-EC"/>
</dbReference>
<proteinExistence type="predicted"/>
<dbReference type="NCBIfam" id="TIGR00254">
    <property type="entry name" value="GGDEF"/>
    <property type="match status" value="1"/>
</dbReference>
<feature type="domain" description="PAC" evidence="6">
    <location>
        <begin position="99"/>
        <end position="151"/>
    </location>
</feature>
<dbReference type="SUPFAM" id="SSF55073">
    <property type="entry name" value="Nucleotide cyclase"/>
    <property type="match status" value="1"/>
</dbReference>
<sequence length="708" mass="80385">MPPSVLSIRFNPSLNSLLEDRERMLSTLMSNLKGMVYCCLPDENWTMLFVSDGCRRLTGYDTEDLILNQRISYEELTYSDDRAWVRTLIENALHRRERFELEYRIVHADGTIRWIQESGSPLFDGNGVLLALEGFIQDVTRHKQSEQAARDAEERYRSIFENASEGIYQTSPSGQYLNFNPALAQIYGYDSPDDLVRGILDIQKQLYVDPSKRAEFIALMSAHGKIQNFESQVYRKNGDIIWISENAREVYDAEGKLRFYEGTVEDISERKNYEQMIEYQATHDNLTGLPNRTMLADRLLQCMSFADSNGSKLAVAFIDLDQFKFINDSMGHHIGDGLLVTMANRLVRCAHETDTVIRLGGDEFVLILTGLKKIEDIARSMECILTAVAAPCMIEGRDFVVSCSIGISVYPDDGANPNTLLKHADSAMYKAKESGRNNFQFYTRQLNKVVTERIEIEYRLRRAIKFDEFILHYQPQVDLKSGDVYGVEALIRWQRLGEPLIPPVKFIPIAEETGQIEEIGRWVLETACRKAVEFKNVLGRPITIAVNVSPRQFRKTDLVSTVKSVLKSSKLAPDCLELEITENCLVQDTRHFIKTLHDLKALGIKLAIDDFGTGYSSMAYLKDFPVDRLKIDKVFVGNLETEPTNAAILKAIVALGHSLNLKIVAEGVETAYQQAFLHELGCDEFQGYYFSKPLSAKALMVLLNKNRA</sequence>
<organism evidence="9 10">
    <name type="scientific">Methylovulum psychrotolerans</name>
    <dbReference type="NCBI Taxonomy" id="1704499"/>
    <lineage>
        <taxon>Bacteria</taxon>
        <taxon>Pseudomonadati</taxon>
        <taxon>Pseudomonadota</taxon>
        <taxon>Gammaproteobacteria</taxon>
        <taxon>Methylococcales</taxon>
        <taxon>Methylococcaceae</taxon>
        <taxon>Methylovulum</taxon>
    </lineage>
</organism>
<comment type="catalytic activity">
    <reaction evidence="4">
        <text>3',3'-c-di-GMP + H2O = 5'-phosphoguanylyl(3'-&gt;5')guanosine + H(+)</text>
        <dbReference type="Rhea" id="RHEA:24902"/>
        <dbReference type="ChEBI" id="CHEBI:15377"/>
        <dbReference type="ChEBI" id="CHEBI:15378"/>
        <dbReference type="ChEBI" id="CHEBI:58754"/>
        <dbReference type="ChEBI" id="CHEBI:58805"/>
        <dbReference type="EC" id="3.1.4.52"/>
    </reaction>
    <physiologicalReaction direction="left-to-right" evidence="4">
        <dbReference type="Rhea" id="RHEA:24903"/>
    </physiologicalReaction>
</comment>
<name>A0A2S5CKY8_9GAMM</name>
<dbReference type="PANTHER" id="PTHR44757">
    <property type="entry name" value="DIGUANYLATE CYCLASE DGCP"/>
    <property type="match status" value="1"/>
</dbReference>
<dbReference type="SUPFAM" id="SSF55785">
    <property type="entry name" value="PYP-like sensor domain (PAS domain)"/>
    <property type="match status" value="2"/>
</dbReference>
<dbReference type="Pfam" id="PF13426">
    <property type="entry name" value="PAS_9"/>
    <property type="match status" value="1"/>
</dbReference>
<evidence type="ECO:0000256" key="4">
    <source>
        <dbReference type="ARBA" id="ARBA00051114"/>
    </source>
</evidence>
<dbReference type="PROSITE" id="PS50112">
    <property type="entry name" value="PAS"/>
    <property type="match status" value="2"/>
</dbReference>
<feature type="domain" description="PAC" evidence="6">
    <location>
        <begin position="227"/>
        <end position="279"/>
    </location>
</feature>
<dbReference type="CDD" id="cd01948">
    <property type="entry name" value="EAL"/>
    <property type="match status" value="1"/>
</dbReference>
<dbReference type="InterPro" id="IPR029787">
    <property type="entry name" value="Nucleotide_cyclase"/>
</dbReference>
<evidence type="ECO:0000259" key="5">
    <source>
        <dbReference type="PROSITE" id="PS50112"/>
    </source>
</evidence>
<feature type="domain" description="PAS" evidence="5">
    <location>
        <begin position="42"/>
        <end position="96"/>
    </location>
</feature>
<dbReference type="InterPro" id="IPR000160">
    <property type="entry name" value="GGDEF_dom"/>
</dbReference>
<dbReference type="InterPro" id="IPR000700">
    <property type="entry name" value="PAS-assoc_C"/>
</dbReference>
<dbReference type="Gene3D" id="3.30.450.20">
    <property type="entry name" value="PAS domain"/>
    <property type="match status" value="2"/>
</dbReference>
<evidence type="ECO:0000259" key="6">
    <source>
        <dbReference type="PROSITE" id="PS50113"/>
    </source>
</evidence>
<dbReference type="CDD" id="cd00130">
    <property type="entry name" value="PAS"/>
    <property type="match status" value="2"/>
</dbReference>
<dbReference type="InterPro" id="IPR035965">
    <property type="entry name" value="PAS-like_dom_sf"/>
</dbReference>
<dbReference type="InterPro" id="IPR001633">
    <property type="entry name" value="EAL_dom"/>
</dbReference>
<dbReference type="FunFam" id="3.20.20.450:FF:000001">
    <property type="entry name" value="Cyclic di-GMP phosphodiesterase yahA"/>
    <property type="match status" value="1"/>
</dbReference>
<dbReference type="InterPro" id="IPR035919">
    <property type="entry name" value="EAL_sf"/>
</dbReference>
<dbReference type="SMART" id="SM00091">
    <property type="entry name" value="PAS"/>
    <property type="match status" value="2"/>
</dbReference>
<feature type="domain" description="PAS" evidence="5">
    <location>
        <begin position="152"/>
        <end position="193"/>
    </location>
</feature>
<dbReference type="InterPro" id="IPR052155">
    <property type="entry name" value="Biofilm_reg_signaling"/>
</dbReference>
<dbReference type="InterPro" id="IPR001610">
    <property type="entry name" value="PAC"/>
</dbReference>
<comment type="cofactor">
    <cofactor evidence="1">
        <name>Mg(2+)</name>
        <dbReference type="ChEBI" id="CHEBI:18420"/>
    </cofactor>
</comment>
<dbReference type="InterPro" id="IPR013655">
    <property type="entry name" value="PAS_fold_3"/>
</dbReference>
<feature type="domain" description="GGDEF" evidence="8">
    <location>
        <begin position="311"/>
        <end position="444"/>
    </location>
</feature>
<evidence type="ECO:0000259" key="7">
    <source>
        <dbReference type="PROSITE" id="PS50883"/>
    </source>
</evidence>
<keyword evidence="3" id="KW-0973">c-di-GMP</keyword>
<evidence type="ECO:0000256" key="1">
    <source>
        <dbReference type="ARBA" id="ARBA00001946"/>
    </source>
</evidence>
<accession>A0A2S5CKY8</accession>
<dbReference type="SMART" id="SM00086">
    <property type="entry name" value="PAC"/>
    <property type="match status" value="2"/>
</dbReference>
<dbReference type="Gene3D" id="3.30.70.270">
    <property type="match status" value="1"/>
</dbReference>
<dbReference type="InterPro" id="IPR000014">
    <property type="entry name" value="PAS"/>
</dbReference>
<dbReference type="SMART" id="SM00267">
    <property type="entry name" value="GGDEF"/>
    <property type="match status" value="1"/>
</dbReference>
<dbReference type="Pfam" id="PF08447">
    <property type="entry name" value="PAS_3"/>
    <property type="match status" value="1"/>
</dbReference>
<dbReference type="FunFam" id="3.30.70.270:FF:000001">
    <property type="entry name" value="Diguanylate cyclase domain protein"/>
    <property type="match status" value="1"/>
</dbReference>
<evidence type="ECO:0000256" key="2">
    <source>
        <dbReference type="ARBA" id="ARBA00012282"/>
    </source>
</evidence>
<evidence type="ECO:0000313" key="9">
    <source>
        <dbReference type="EMBL" id="POZ51444.1"/>
    </source>
</evidence>
<dbReference type="CDD" id="cd01949">
    <property type="entry name" value="GGDEF"/>
    <property type="match status" value="1"/>
</dbReference>
<dbReference type="Gene3D" id="3.20.20.450">
    <property type="entry name" value="EAL domain"/>
    <property type="match status" value="1"/>
</dbReference>
<dbReference type="SUPFAM" id="SSF141868">
    <property type="entry name" value="EAL domain-like"/>
    <property type="match status" value="1"/>
</dbReference>
<dbReference type="EC" id="3.1.4.52" evidence="2"/>
<dbReference type="NCBIfam" id="TIGR00229">
    <property type="entry name" value="sensory_box"/>
    <property type="match status" value="2"/>
</dbReference>
<dbReference type="Pfam" id="PF00990">
    <property type="entry name" value="GGDEF"/>
    <property type="match status" value="1"/>
</dbReference>